<dbReference type="AlphaFoldDB" id="A0A8T0FJ70"/>
<dbReference type="InterPro" id="IPR036691">
    <property type="entry name" value="Endo/exonu/phosph_ase_sf"/>
</dbReference>
<dbReference type="Proteomes" id="UP000807504">
    <property type="component" value="Unassembled WGS sequence"/>
</dbReference>
<protein>
    <recommendedName>
        <fullName evidence="2">Endonuclease/exonuclease/phosphatase domain-containing protein</fullName>
    </recommendedName>
</protein>
<dbReference type="PANTHER" id="PTHR33273:SF4">
    <property type="entry name" value="ENDONUCLEASE_EXONUCLEASE_PHOSPHATASE DOMAIN-CONTAINING PROTEIN"/>
    <property type="match status" value="1"/>
</dbReference>
<evidence type="ECO:0000256" key="1">
    <source>
        <dbReference type="SAM" id="MobiDB-lite"/>
    </source>
</evidence>
<dbReference type="GO" id="GO:0003824">
    <property type="term" value="F:catalytic activity"/>
    <property type="evidence" value="ECO:0007669"/>
    <property type="project" value="InterPro"/>
</dbReference>
<evidence type="ECO:0000313" key="3">
    <source>
        <dbReference type="EMBL" id="KAF8790435.1"/>
    </source>
</evidence>
<reference evidence="3" key="2">
    <citation type="submission" date="2020-06" db="EMBL/GenBank/DDBJ databases">
        <authorList>
            <person name="Sheffer M."/>
        </authorList>
    </citation>
    <scope>NUCLEOTIDE SEQUENCE</scope>
</reference>
<gene>
    <name evidence="3" type="ORF">HNY73_005457</name>
</gene>
<dbReference type="SUPFAM" id="SSF56219">
    <property type="entry name" value="DNase I-like"/>
    <property type="match status" value="1"/>
</dbReference>
<evidence type="ECO:0000259" key="2">
    <source>
        <dbReference type="Pfam" id="PF14529"/>
    </source>
</evidence>
<evidence type="ECO:0000313" key="4">
    <source>
        <dbReference type="Proteomes" id="UP000807504"/>
    </source>
</evidence>
<feature type="domain" description="Endonuclease/exonuclease/phosphatase" evidence="2">
    <location>
        <begin position="72"/>
        <end position="166"/>
    </location>
</feature>
<dbReference type="Pfam" id="PF14529">
    <property type="entry name" value="Exo_endo_phos_2"/>
    <property type="match status" value="1"/>
</dbReference>
<dbReference type="EMBL" id="JABXBU010000011">
    <property type="protein sequence ID" value="KAF8790435.1"/>
    <property type="molecule type" value="Genomic_DNA"/>
</dbReference>
<proteinExistence type="predicted"/>
<name>A0A8T0FJ70_ARGBR</name>
<feature type="region of interest" description="Disordered" evidence="1">
    <location>
        <begin position="150"/>
        <end position="173"/>
    </location>
</feature>
<reference evidence="3" key="1">
    <citation type="journal article" date="2020" name="bioRxiv">
        <title>Chromosome-level reference genome of the European wasp spider Argiope bruennichi: a resource for studies on range expansion and evolutionary adaptation.</title>
        <authorList>
            <person name="Sheffer M.M."/>
            <person name="Hoppe A."/>
            <person name="Krehenwinkel H."/>
            <person name="Uhl G."/>
            <person name="Kuss A.W."/>
            <person name="Jensen L."/>
            <person name="Jensen C."/>
            <person name="Gillespie R.G."/>
            <person name="Hoff K.J."/>
            <person name="Prost S."/>
        </authorList>
    </citation>
    <scope>NUCLEOTIDE SEQUENCE</scope>
</reference>
<dbReference type="Gene3D" id="3.60.10.10">
    <property type="entry name" value="Endonuclease/exonuclease/phosphatase"/>
    <property type="match status" value="1"/>
</dbReference>
<keyword evidence="4" id="KW-1185">Reference proteome</keyword>
<dbReference type="PANTHER" id="PTHR33273">
    <property type="entry name" value="DOMAIN-CONTAINING PROTEIN, PUTATIVE-RELATED"/>
    <property type="match status" value="1"/>
</dbReference>
<dbReference type="InterPro" id="IPR005135">
    <property type="entry name" value="Endo/exonuclease/phosphatase"/>
</dbReference>
<organism evidence="3 4">
    <name type="scientific">Argiope bruennichi</name>
    <name type="common">Wasp spider</name>
    <name type="synonym">Aranea bruennichi</name>
    <dbReference type="NCBI Taxonomy" id="94029"/>
    <lineage>
        <taxon>Eukaryota</taxon>
        <taxon>Metazoa</taxon>
        <taxon>Ecdysozoa</taxon>
        <taxon>Arthropoda</taxon>
        <taxon>Chelicerata</taxon>
        <taxon>Arachnida</taxon>
        <taxon>Araneae</taxon>
        <taxon>Araneomorphae</taxon>
        <taxon>Entelegynae</taxon>
        <taxon>Araneoidea</taxon>
        <taxon>Araneidae</taxon>
        <taxon>Argiope</taxon>
    </lineage>
</organism>
<sequence length="173" mass="19344">MAAKLQPDIIAIQEPYQNNDRIKGIPSSWSLFCSTSRKTAIAIPKPTIKIAIIAIKINTIAIKIQTTPQPTTIISAYSSPASNIQETLQELQEIINTLPREQIIITADLNGHNNLWGYEHNDLRGNQILDFALGCSLYIINKQDAPPTFSHMRKKGGWPDLTPAQPKPDRHHF</sequence>
<accession>A0A8T0FJ70</accession>
<comment type="caution">
    <text evidence="3">The sequence shown here is derived from an EMBL/GenBank/DDBJ whole genome shotgun (WGS) entry which is preliminary data.</text>
</comment>